<keyword evidence="1" id="KW-0472">Membrane</keyword>
<dbReference type="Proteomes" id="UP000828236">
    <property type="component" value="Unassembled WGS sequence"/>
</dbReference>
<comment type="caution">
    <text evidence="3">The sequence shown here is derived from an EMBL/GenBank/DDBJ whole genome shotgun (WGS) entry which is preliminary data.</text>
</comment>
<evidence type="ECO:0000313" key="4">
    <source>
        <dbReference type="Proteomes" id="UP000790347"/>
    </source>
</evidence>
<evidence type="ECO:0000313" key="2">
    <source>
        <dbReference type="EMBL" id="KAH7641316.1"/>
    </source>
</evidence>
<reference evidence="3" key="4">
    <citation type="journal article" date="2022" name="Res Sq">
        <title>Comparative Genomics Reveals Insights into the Divergent Evolution of Astigmatic Mites and Household Pest Adaptations.</title>
        <authorList>
            <person name="Xiong Q."/>
            <person name="Wan A.T.-Y."/>
            <person name="Liu X.-Y."/>
            <person name="Fung C.S.-H."/>
            <person name="Xiao X."/>
            <person name="Malainual N."/>
            <person name="Hou J."/>
            <person name="Wang L."/>
            <person name="Wang M."/>
            <person name="Yang K."/>
            <person name="Cui Y."/>
            <person name="Leung E."/>
            <person name="Nong W."/>
            <person name="Shin S.-K."/>
            <person name="Au S."/>
            <person name="Jeong K.Y."/>
            <person name="Chew F.T."/>
            <person name="Hui J."/>
            <person name="Leung T.F."/>
            <person name="Tungtrongchitr A."/>
            <person name="Zhong N."/>
            <person name="Liu Z."/>
            <person name="Tsui S."/>
        </authorList>
    </citation>
    <scope>NUCLEOTIDE SEQUENCE</scope>
    <source>
        <strain evidence="3">Derf</strain>
        <tissue evidence="3">Whole organism</tissue>
    </source>
</reference>
<dbReference type="EMBL" id="ASGP02000001">
    <property type="protein sequence ID" value="KAH9527082.1"/>
    <property type="molecule type" value="Genomic_DNA"/>
</dbReference>
<protein>
    <submittedName>
        <fullName evidence="2">Dna repair protein rhp42-like protein</fullName>
    </submittedName>
</protein>
<keyword evidence="4" id="KW-1185">Reference proteome</keyword>
<proteinExistence type="predicted"/>
<dbReference type="AlphaFoldDB" id="A0A922LAV3"/>
<evidence type="ECO:0000313" key="3">
    <source>
        <dbReference type="EMBL" id="KAH9527082.1"/>
    </source>
</evidence>
<reference evidence="3" key="1">
    <citation type="submission" date="2013-05" db="EMBL/GenBank/DDBJ databases">
        <authorList>
            <person name="Yim A.K.Y."/>
            <person name="Chan T.F."/>
            <person name="Ji K.M."/>
            <person name="Liu X.Y."/>
            <person name="Zhou J.W."/>
            <person name="Li R.Q."/>
            <person name="Yang K.Y."/>
            <person name="Li J."/>
            <person name="Li M."/>
            <person name="Law P.T.W."/>
            <person name="Wu Y.L."/>
            <person name="Cai Z.L."/>
            <person name="Qin H."/>
            <person name="Bao Y."/>
            <person name="Leung R.K.K."/>
            <person name="Ng P.K.S."/>
            <person name="Zou J."/>
            <person name="Zhong X.J."/>
            <person name="Ran P.X."/>
            <person name="Zhong N.S."/>
            <person name="Liu Z.G."/>
            <person name="Tsui S.K.W."/>
        </authorList>
    </citation>
    <scope>NUCLEOTIDE SEQUENCE</scope>
    <source>
        <strain evidence="3">Derf</strain>
        <tissue evidence="3">Whole organism</tissue>
    </source>
</reference>
<accession>A0A922LAV3</accession>
<dbReference type="Proteomes" id="UP000790347">
    <property type="component" value="Unassembled WGS sequence"/>
</dbReference>
<dbReference type="InterPro" id="IPR027877">
    <property type="entry name" value="Smim15"/>
</dbReference>
<reference evidence="2" key="3">
    <citation type="journal article" date="2021" name="World Allergy Organ. J.">
        <title>Chromosome-level assembly of Dermatophagoides farinae genome and transcriptome reveals two novel allergens Der f 37 and Der f 39.</title>
        <authorList>
            <person name="Chen J."/>
            <person name="Cai Z."/>
            <person name="Fan D."/>
            <person name="Hu J."/>
            <person name="Hou Y."/>
            <person name="He Y."/>
            <person name="Zhang Z."/>
            <person name="Zhao Z."/>
            <person name="Gao P."/>
            <person name="Hu W."/>
            <person name="Sun J."/>
            <person name="Li J."/>
            <person name="Ji K."/>
        </authorList>
    </citation>
    <scope>NUCLEOTIDE SEQUENCE</scope>
    <source>
        <strain evidence="2">JKM2019</strain>
    </source>
</reference>
<keyword evidence="1" id="KW-1133">Transmembrane helix</keyword>
<reference evidence="2" key="2">
    <citation type="submission" date="2020-06" db="EMBL/GenBank/DDBJ databases">
        <authorList>
            <person name="Ji K."/>
            <person name="Li J."/>
        </authorList>
    </citation>
    <scope>NUCLEOTIDE SEQUENCE</scope>
    <source>
        <strain evidence="2">JKM2019</strain>
        <tissue evidence="2">Whole body</tissue>
    </source>
</reference>
<dbReference type="Pfam" id="PF15086">
    <property type="entry name" value="UPF0542"/>
    <property type="match status" value="1"/>
</dbReference>
<organism evidence="3 4">
    <name type="scientific">Dermatophagoides farinae</name>
    <name type="common">American house dust mite</name>
    <dbReference type="NCBI Taxonomy" id="6954"/>
    <lineage>
        <taxon>Eukaryota</taxon>
        <taxon>Metazoa</taxon>
        <taxon>Ecdysozoa</taxon>
        <taxon>Arthropoda</taxon>
        <taxon>Chelicerata</taxon>
        <taxon>Arachnida</taxon>
        <taxon>Acari</taxon>
        <taxon>Acariformes</taxon>
        <taxon>Sarcoptiformes</taxon>
        <taxon>Astigmata</taxon>
        <taxon>Psoroptidia</taxon>
        <taxon>Analgoidea</taxon>
        <taxon>Pyroglyphidae</taxon>
        <taxon>Dermatophagoidinae</taxon>
        <taxon>Dermatophagoides</taxon>
    </lineage>
</organism>
<sequence>MFKMLEEFLAFISRYAIEHTSNFVILILLITTPLFALSAYLSLKLARSIEQQQKKIKSIEKIKMKSKAKKEK</sequence>
<dbReference type="EMBL" id="SDOV01000004">
    <property type="protein sequence ID" value="KAH7641316.1"/>
    <property type="molecule type" value="Genomic_DNA"/>
</dbReference>
<keyword evidence="1" id="KW-0812">Transmembrane</keyword>
<name>A0A922LAV3_DERFA</name>
<evidence type="ECO:0000256" key="1">
    <source>
        <dbReference type="SAM" id="Phobius"/>
    </source>
</evidence>
<feature type="transmembrane region" description="Helical" evidence="1">
    <location>
        <begin position="20"/>
        <end position="43"/>
    </location>
</feature>
<gene>
    <name evidence="3" type="ORF">DERF_001126</name>
    <name evidence="2" type="ORF">HUG17_4360</name>
</gene>